<evidence type="ECO:0000256" key="2">
    <source>
        <dbReference type="ARBA" id="ARBA00010400"/>
    </source>
</evidence>
<sequence>MLHWNMVLLTLTTILLAGNAQSATASTQQTANSPVRQFQPTPDTVIDGKRFLRVTSKETNAAVAEERSPNMDLIIKDAASEVKKAVFWKFKFAVWKHLLRRDTHTARQKLGMGNMGREVYWHKNYEQLQAYQEFFKKGPLKFPKGS</sequence>
<proteinExistence type="inferred from homology"/>
<evidence type="ECO:0000256" key="5">
    <source>
        <dbReference type="RuleBase" id="RU367124"/>
    </source>
</evidence>
<dbReference type="AlphaFoldDB" id="G1FR42"/>
<dbReference type="VEuPathDB" id="FungiDB:PHYSODRAFT_284492"/>
<evidence type="ECO:0000256" key="3">
    <source>
        <dbReference type="ARBA" id="ARBA00022525"/>
    </source>
</evidence>
<dbReference type="InterPro" id="IPR031825">
    <property type="entry name" value="RXLR"/>
</dbReference>
<dbReference type="Pfam" id="PF16810">
    <property type="entry name" value="RXLR"/>
    <property type="match status" value="1"/>
</dbReference>
<reference evidence="6" key="1">
    <citation type="journal article" date="2011" name="Plant Cell">
        <title>Transcriptional programming and functional interactions within the Phytophthora sojae RXLR effector repertoire.</title>
        <authorList>
            <person name="Wang Q."/>
            <person name="Han C."/>
            <person name="Ferreira A.O."/>
            <person name="Yu X."/>
            <person name="Ye W."/>
            <person name="Tripathy S."/>
            <person name="Kale S.D."/>
            <person name="Gu B."/>
            <person name="Sheng Y."/>
            <person name="Sui Y."/>
            <person name="Wang X."/>
            <person name="Zhang Z."/>
            <person name="Cheng B."/>
            <person name="Dong S."/>
            <person name="Shan W."/>
            <person name="Zheng X."/>
            <person name="Dou D."/>
            <person name="Tyler B.M."/>
            <person name="Wang Y."/>
        </authorList>
    </citation>
    <scope>NUCLEOTIDE SEQUENCE</scope>
    <source>
        <strain evidence="6">P7074</strain>
    </source>
</reference>
<evidence type="ECO:0000256" key="1">
    <source>
        <dbReference type="ARBA" id="ARBA00004613"/>
    </source>
</evidence>
<comment type="subcellular location">
    <subcellularLocation>
        <location evidence="1 5">Secreted</location>
    </subcellularLocation>
</comment>
<evidence type="ECO:0000256" key="4">
    <source>
        <dbReference type="ARBA" id="ARBA00022729"/>
    </source>
</evidence>
<feature type="chain" id="PRO_5028506176" description="RxLR effector protein" evidence="5">
    <location>
        <begin position="21"/>
        <end position="146"/>
    </location>
</feature>
<comment type="domain">
    <text evidence="5">The RxLR-dEER motif acts to carry the protein into the host cell cytoplasm through binding to cell surface phosphatidylinositol-3-phosphate.</text>
</comment>
<comment type="function">
    <text evidence="5">Effector that suppresses plant defense responses during pathogen infection.</text>
</comment>
<name>G1FR42_PHYSO</name>
<keyword evidence="4 5" id="KW-0732">Signal</keyword>
<organism evidence="6">
    <name type="scientific">Phytophthora sojae</name>
    <name type="common">Soybean stem and root rot agent</name>
    <name type="synonym">Phytophthora megasperma f. sp. glycines</name>
    <dbReference type="NCBI Taxonomy" id="67593"/>
    <lineage>
        <taxon>Eukaryota</taxon>
        <taxon>Sar</taxon>
        <taxon>Stramenopiles</taxon>
        <taxon>Oomycota</taxon>
        <taxon>Peronosporomycetes</taxon>
        <taxon>Peronosporales</taxon>
        <taxon>Peronosporaceae</taxon>
        <taxon>Phytophthora</taxon>
    </lineage>
</organism>
<evidence type="ECO:0000313" key="6">
    <source>
        <dbReference type="EMBL" id="AEK80580.1"/>
    </source>
</evidence>
<dbReference type="EMBL" id="JN253767">
    <property type="protein sequence ID" value="AEK80580.1"/>
    <property type="molecule type" value="Genomic_DNA"/>
</dbReference>
<dbReference type="GO" id="GO:0005576">
    <property type="term" value="C:extracellular region"/>
    <property type="evidence" value="ECO:0007669"/>
    <property type="project" value="UniProtKB-SubCell"/>
</dbReference>
<protein>
    <recommendedName>
        <fullName evidence="5">RxLR effector protein</fullName>
    </recommendedName>
</protein>
<keyword evidence="3 5" id="KW-0964">Secreted</keyword>
<gene>
    <name evidence="6" type="primary">Avh</name>
</gene>
<accession>G1FR42</accession>
<feature type="signal peptide" evidence="5">
    <location>
        <begin position="1"/>
        <end position="20"/>
    </location>
</feature>
<comment type="similarity">
    <text evidence="2 5">Belongs to the RxLR effector family.</text>
</comment>